<evidence type="ECO:0000256" key="6">
    <source>
        <dbReference type="ARBA" id="ARBA00022801"/>
    </source>
</evidence>
<reference evidence="15 16" key="1">
    <citation type="submission" date="2022-12" db="EMBL/GenBank/DDBJ databases">
        <title>Chromosome-scale assembly of the Ensete ventricosum genome.</title>
        <authorList>
            <person name="Dussert Y."/>
            <person name="Stocks J."/>
            <person name="Wendawek A."/>
            <person name="Woldeyes F."/>
            <person name="Nichols R.A."/>
            <person name="Borrell J.S."/>
        </authorList>
    </citation>
    <scope>NUCLEOTIDE SEQUENCE [LARGE SCALE GENOMIC DNA]</scope>
    <source>
        <strain evidence="16">cv. Maze</strain>
        <tissue evidence="15">Seeds</tissue>
    </source>
</reference>
<evidence type="ECO:0000256" key="1">
    <source>
        <dbReference type="ARBA" id="ARBA00001936"/>
    </source>
</evidence>
<evidence type="ECO:0000256" key="7">
    <source>
        <dbReference type="ARBA" id="ARBA00022842"/>
    </source>
</evidence>
<comment type="caution">
    <text evidence="15">The sequence shown here is derived from an EMBL/GenBank/DDBJ whole genome shotgun (WGS) entry which is preliminary data.</text>
</comment>
<gene>
    <name evidence="15" type="ORF">OPV22_005262</name>
</gene>
<feature type="domain" description="ELMO" evidence="13">
    <location>
        <begin position="498"/>
        <end position="659"/>
    </location>
</feature>
<comment type="similarity">
    <text evidence="3 12">Belongs to the PP2C family.</text>
</comment>
<dbReference type="SUPFAM" id="SSF81606">
    <property type="entry name" value="PP2C-like"/>
    <property type="match status" value="1"/>
</dbReference>
<keyword evidence="8 12" id="KW-0904">Protein phosphatase</keyword>
<dbReference type="InterPro" id="IPR001932">
    <property type="entry name" value="PPM-type_phosphatase-like_dom"/>
</dbReference>
<evidence type="ECO:0000256" key="3">
    <source>
        <dbReference type="ARBA" id="ARBA00006702"/>
    </source>
</evidence>
<evidence type="ECO:0000256" key="12">
    <source>
        <dbReference type="RuleBase" id="RU003465"/>
    </source>
</evidence>
<dbReference type="InterPro" id="IPR006816">
    <property type="entry name" value="ELMO_dom"/>
</dbReference>
<sequence>MGHLSSLGGIQTDGAPVSGGGLSQNGKFSYGYASSPGKRASMEDFYETRIDGVDGEIVGLFGVFDGHGGARAAEYVKTHLFSNLIRHPKFISDTKSAIADAYSHTDSEFLKSENSQNRDAGSTASTAILVGDRLLVANVGDSRAVICRGGKAFAVSRDHKPDQTDERQRIEEAGGFVMWAGTWRVGGVLAVSRAFGDRLLKQFVVADPEIQEEVIDNSLEFLILASDGLWDVVTNEEAVAMIQSVEDPEQAAKRLLQEAYQRGSADNITCVVSDRIGRNRSKSYELNLLCFACKGRFMLLAAIETYPGIPYSPKRSHVGPFLASDHEVGYASGNRENPRLYFSSSVCPFRIEGSFVILIAIMTTRTIRRRLHHGDVDGRRSEYVEPSRFDVQNEPLLGNDNHSDHYKGYDDRHIQGWDGKTKEVDLHWTCLLSNLTVQWSQWLASIARGSGSVLGRLLSLSSITSEQYVQICLTPLQKERLRNLRQRLKVRFDGSHLDHQDALKQLWQSSYPNREVPPLKSDSWKEMGWQGCDPSTDFRGGGFISLENLIYFAKNYPNSFQMLLHKSEGRRAEWEYPFAVAGVNVSFMLIQMLDLQSGLPSSKAGVRFLGLLGNDEKAFDDLYCIAFCMLDAQWLARHASYMEFNEVLKSTRIQLERELALEDITTIKDLPAYNMII</sequence>
<dbReference type="InterPro" id="IPR050868">
    <property type="entry name" value="ELMO_domain-containing"/>
</dbReference>
<dbReference type="PROSITE" id="PS51335">
    <property type="entry name" value="ELMO"/>
    <property type="match status" value="1"/>
</dbReference>
<dbReference type="PROSITE" id="PS01032">
    <property type="entry name" value="PPM_1"/>
    <property type="match status" value="1"/>
</dbReference>
<dbReference type="Pfam" id="PF00481">
    <property type="entry name" value="PP2C"/>
    <property type="match status" value="1"/>
</dbReference>
<dbReference type="InterPro" id="IPR000222">
    <property type="entry name" value="PP2C_BS"/>
</dbReference>
<dbReference type="SMART" id="SM00331">
    <property type="entry name" value="PP2C_SIG"/>
    <property type="match status" value="1"/>
</dbReference>
<dbReference type="EMBL" id="JAQQAF010000002">
    <property type="protein sequence ID" value="KAJ8504376.1"/>
    <property type="molecule type" value="Genomic_DNA"/>
</dbReference>
<dbReference type="Pfam" id="PF04727">
    <property type="entry name" value="ELMO_CED12"/>
    <property type="match status" value="1"/>
</dbReference>
<dbReference type="GO" id="GO:0046872">
    <property type="term" value="F:metal ion binding"/>
    <property type="evidence" value="ECO:0007669"/>
    <property type="project" value="UniProtKB-KW"/>
</dbReference>
<organism evidence="15 16">
    <name type="scientific">Ensete ventricosum</name>
    <name type="common">Abyssinian banana</name>
    <name type="synonym">Musa ensete</name>
    <dbReference type="NCBI Taxonomy" id="4639"/>
    <lineage>
        <taxon>Eukaryota</taxon>
        <taxon>Viridiplantae</taxon>
        <taxon>Streptophyta</taxon>
        <taxon>Embryophyta</taxon>
        <taxon>Tracheophyta</taxon>
        <taxon>Spermatophyta</taxon>
        <taxon>Magnoliopsida</taxon>
        <taxon>Liliopsida</taxon>
        <taxon>Zingiberales</taxon>
        <taxon>Musaceae</taxon>
        <taxon>Ensete</taxon>
    </lineage>
</organism>
<name>A0AAV8RP54_ENSVE</name>
<evidence type="ECO:0000256" key="4">
    <source>
        <dbReference type="ARBA" id="ARBA00013081"/>
    </source>
</evidence>
<keyword evidence="16" id="KW-1185">Reference proteome</keyword>
<dbReference type="InterPro" id="IPR036457">
    <property type="entry name" value="PPM-type-like_dom_sf"/>
</dbReference>
<dbReference type="PANTHER" id="PTHR12771:SF56">
    <property type="entry name" value="CED-12"/>
    <property type="match status" value="1"/>
</dbReference>
<evidence type="ECO:0000259" key="14">
    <source>
        <dbReference type="PROSITE" id="PS51746"/>
    </source>
</evidence>
<keyword evidence="7" id="KW-0460">Magnesium</keyword>
<evidence type="ECO:0000256" key="5">
    <source>
        <dbReference type="ARBA" id="ARBA00022723"/>
    </source>
</evidence>
<evidence type="ECO:0000256" key="11">
    <source>
        <dbReference type="ARBA" id="ARBA00048336"/>
    </source>
</evidence>
<evidence type="ECO:0000259" key="13">
    <source>
        <dbReference type="PROSITE" id="PS51335"/>
    </source>
</evidence>
<dbReference type="Gene3D" id="3.60.40.10">
    <property type="entry name" value="PPM-type phosphatase domain"/>
    <property type="match status" value="1"/>
</dbReference>
<dbReference type="PROSITE" id="PS51746">
    <property type="entry name" value="PPM_2"/>
    <property type="match status" value="1"/>
</dbReference>
<dbReference type="PANTHER" id="PTHR12771">
    <property type="entry name" value="ENGULFMENT AND CELL MOTILITY"/>
    <property type="match status" value="1"/>
</dbReference>
<accession>A0AAV8RP54</accession>
<comment type="cofactor">
    <cofactor evidence="2">
        <name>Mg(2+)</name>
        <dbReference type="ChEBI" id="CHEBI:18420"/>
    </cofactor>
</comment>
<dbReference type="EC" id="3.1.3.16" evidence="4"/>
<dbReference type="SMART" id="SM00332">
    <property type="entry name" value="PP2Cc"/>
    <property type="match status" value="1"/>
</dbReference>
<comment type="catalytic activity">
    <reaction evidence="11">
        <text>O-phospho-L-threonyl-[protein] + H2O = L-threonyl-[protein] + phosphate</text>
        <dbReference type="Rhea" id="RHEA:47004"/>
        <dbReference type="Rhea" id="RHEA-COMP:11060"/>
        <dbReference type="Rhea" id="RHEA-COMP:11605"/>
        <dbReference type="ChEBI" id="CHEBI:15377"/>
        <dbReference type="ChEBI" id="CHEBI:30013"/>
        <dbReference type="ChEBI" id="CHEBI:43474"/>
        <dbReference type="ChEBI" id="CHEBI:61977"/>
        <dbReference type="EC" id="3.1.3.16"/>
    </reaction>
</comment>
<evidence type="ECO:0000256" key="2">
    <source>
        <dbReference type="ARBA" id="ARBA00001946"/>
    </source>
</evidence>
<evidence type="ECO:0000256" key="10">
    <source>
        <dbReference type="ARBA" id="ARBA00047761"/>
    </source>
</evidence>
<keyword evidence="5" id="KW-0479">Metal-binding</keyword>
<dbReference type="CDD" id="cd00143">
    <property type="entry name" value="PP2Cc"/>
    <property type="match status" value="1"/>
</dbReference>
<proteinExistence type="inferred from homology"/>
<evidence type="ECO:0000313" key="16">
    <source>
        <dbReference type="Proteomes" id="UP001222027"/>
    </source>
</evidence>
<dbReference type="Proteomes" id="UP001222027">
    <property type="component" value="Unassembled WGS sequence"/>
</dbReference>
<dbReference type="GO" id="GO:0004722">
    <property type="term" value="F:protein serine/threonine phosphatase activity"/>
    <property type="evidence" value="ECO:0007669"/>
    <property type="project" value="UniProtKB-EC"/>
</dbReference>
<dbReference type="AlphaFoldDB" id="A0AAV8RP54"/>
<evidence type="ECO:0000313" key="15">
    <source>
        <dbReference type="EMBL" id="KAJ8504376.1"/>
    </source>
</evidence>
<comment type="cofactor">
    <cofactor evidence="1">
        <name>Mn(2+)</name>
        <dbReference type="ChEBI" id="CHEBI:29035"/>
    </cofactor>
</comment>
<keyword evidence="6 12" id="KW-0378">Hydrolase</keyword>
<feature type="domain" description="PPM-type phosphatase" evidence="14">
    <location>
        <begin position="29"/>
        <end position="275"/>
    </location>
</feature>
<keyword evidence="9" id="KW-0464">Manganese</keyword>
<dbReference type="FunFam" id="3.60.40.10:FF:000011">
    <property type="entry name" value="probable protein phosphatase 2C 59"/>
    <property type="match status" value="1"/>
</dbReference>
<comment type="catalytic activity">
    <reaction evidence="10">
        <text>O-phospho-L-seryl-[protein] + H2O = L-seryl-[protein] + phosphate</text>
        <dbReference type="Rhea" id="RHEA:20629"/>
        <dbReference type="Rhea" id="RHEA-COMP:9863"/>
        <dbReference type="Rhea" id="RHEA-COMP:11604"/>
        <dbReference type="ChEBI" id="CHEBI:15377"/>
        <dbReference type="ChEBI" id="CHEBI:29999"/>
        <dbReference type="ChEBI" id="CHEBI:43474"/>
        <dbReference type="ChEBI" id="CHEBI:83421"/>
        <dbReference type="EC" id="3.1.3.16"/>
    </reaction>
</comment>
<protein>
    <recommendedName>
        <fullName evidence="4">protein-serine/threonine phosphatase</fullName>
        <ecNumber evidence="4">3.1.3.16</ecNumber>
    </recommendedName>
</protein>
<evidence type="ECO:0000256" key="9">
    <source>
        <dbReference type="ARBA" id="ARBA00023211"/>
    </source>
</evidence>
<evidence type="ECO:0000256" key="8">
    <source>
        <dbReference type="ARBA" id="ARBA00022912"/>
    </source>
</evidence>